<dbReference type="InterPro" id="IPR036388">
    <property type="entry name" value="WH-like_DNA-bd_sf"/>
</dbReference>
<dbReference type="InterPro" id="IPR000792">
    <property type="entry name" value="Tscrpt_reg_LuxR_C"/>
</dbReference>
<dbReference type="PRINTS" id="PR00038">
    <property type="entry name" value="HTHLUXR"/>
</dbReference>
<dbReference type="Proteomes" id="UP000325292">
    <property type="component" value="Chromosome"/>
</dbReference>
<gene>
    <name evidence="6" type="ORF">BXT84_09415</name>
</gene>
<dbReference type="InterPro" id="IPR016032">
    <property type="entry name" value="Sig_transdc_resp-reg_C-effctor"/>
</dbReference>
<feature type="domain" description="HTH luxR-type" evidence="5">
    <location>
        <begin position="229"/>
        <end position="294"/>
    </location>
</feature>
<dbReference type="Gene3D" id="1.10.10.10">
    <property type="entry name" value="Winged helix-like DNA-binding domain superfamily/Winged helix DNA-binding domain"/>
    <property type="match status" value="1"/>
</dbReference>
<dbReference type="Pfam" id="PF00196">
    <property type="entry name" value="GerE"/>
    <property type="match status" value="1"/>
</dbReference>
<dbReference type="CDD" id="cd06170">
    <property type="entry name" value="LuxR_C_like"/>
    <property type="match status" value="1"/>
</dbReference>
<evidence type="ECO:0000256" key="1">
    <source>
        <dbReference type="ARBA" id="ARBA00023015"/>
    </source>
</evidence>
<feature type="transmembrane region" description="Helical" evidence="4">
    <location>
        <begin position="12"/>
        <end position="31"/>
    </location>
</feature>
<organism evidence="6 7">
    <name type="scientific">Sulfobacillus thermotolerans</name>
    <dbReference type="NCBI Taxonomy" id="338644"/>
    <lineage>
        <taxon>Bacteria</taxon>
        <taxon>Bacillati</taxon>
        <taxon>Bacillota</taxon>
        <taxon>Clostridia</taxon>
        <taxon>Eubacteriales</taxon>
        <taxon>Clostridiales Family XVII. Incertae Sedis</taxon>
        <taxon>Sulfobacillus</taxon>
    </lineage>
</organism>
<feature type="transmembrane region" description="Helical" evidence="4">
    <location>
        <begin position="69"/>
        <end position="94"/>
    </location>
</feature>
<keyword evidence="3" id="KW-0804">Transcription</keyword>
<accession>A0ABM6RS29</accession>
<feature type="transmembrane region" description="Helical" evidence="4">
    <location>
        <begin position="106"/>
        <end position="124"/>
    </location>
</feature>
<feature type="transmembrane region" description="Helical" evidence="4">
    <location>
        <begin position="37"/>
        <end position="57"/>
    </location>
</feature>
<dbReference type="PROSITE" id="PS50043">
    <property type="entry name" value="HTH_LUXR_2"/>
    <property type="match status" value="1"/>
</dbReference>
<keyword evidence="4" id="KW-1133">Transmembrane helix</keyword>
<dbReference type="PANTHER" id="PTHR44688">
    <property type="entry name" value="DNA-BINDING TRANSCRIPTIONAL ACTIVATOR DEVR_DOSR"/>
    <property type="match status" value="1"/>
</dbReference>
<feature type="transmembrane region" description="Helical" evidence="4">
    <location>
        <begin position="136"/>
        <end position="159"/>
    </location>
</feature>
<evidence type="ECO:0000256" key="2">
    <source>
        <dbReference type="ARBA" id="ARBA00023125"/>
    </source>
</evidence>
<evidence type="ECO:0000313" key="6">
    <source>
        <dbReference type="EMBL" id="AUW94143.1"/>
    </source>
</evidence>
<dbReference type="PANTHER" id="PTHR44688:SF16">
    <property type="entry name" value="DNA-BINDING TRANSCRIPTIONAL ACTIVATOR DEVR_DOSR"/>
    <property type="match status" value="1"/>
</dbReference>
<keyword evidence="4" id="KW-0472">Membrane</keyword>
<proteinExistence type="predicted"/>
<keyword evidence="2" id="KW-0238">DNA-binding</keyword>
<keyword evidence="4" id="KW-0812">Transmembrane</keyword>
<name>A0ABM6RS29_9FIRM</name>
<keyword evidence="1" id="KW-0805">Transcription regulation</keyword>
<sequence>MPMTLWAPRQFVAVARYILPILCLAEILTGLRNVQPAFVIGGAAALDVTLCCTSYASKQWQCTASWRDCLYAIGFYVVYLTNSHVPAMLLAAIPVMELSYMGTKTLVHKVFGVSVGLVGVRIWTLHRMVGWFPHPAWPLFIVLVVAMAAVLGRMLRYVALPEDLMRSRQRDVRAAVATLIHEMVVHGVGEPWRNSSLEELLAQMPERFEPGQCAGLAQALANVLQGAGTVVRPLLLTPREHEVIRLMADGHPYRVIAHMLKISEGTARAHAASILRKAGAHSREEALQWAHQHHLLP</sequence>
<reference evidence="6 7" key="1">
    <citation type="journal article" date="2019" name="Sci. Rep.">
        <title>Sulfobacillus thermotolerans: new insights into resistance and metabolic capacities of acidophilic chemolithotrophs.</title>
        <authorList>
            <person name="Panyushkina A.E."/>
            <person name="Babenko V.V."/>
            <person name="Nikitina A.S."/>
            <person name="Selezneva O.V."/>
            <person name="Tsaplina I.A."/>
            <person name="Letarova M.A."/>
            <person name="Kostryukova E.S."/>
            <person name="Letarov A.V."/>
        </authorList>
    </citation>
    <scope>NUCLEOTIDE SEQUENCE [LARGE SCALE GENOMIC DNA]</scope>
    <source>
        <strain evidence="6 7">Kr1</strain>
    </source>
</reference>
<evidence type="ECO:0000313" key="7">
    <source>
        <dbReference type="Proteomes" id="UP000325292"/>
    </source>
</evidence>
<evidence type="ECO:0000259" key="5">
    <source>
        <dbReference type="PROSITE" id="PS50043"/>
    </source>
</evidence>
<keyword evidence="7" id="KW-1185">Reference proteome</keyword>
<protein>
    <recommendedName>
        <fullName evidence="5">HTH luxR-type domain-containing protein</fullName>
    </recommendedName>
</protein>
<dbReference type="SUPFAM" id="SSF46894">
    <property type="entry name" value="C-terminal effector domain of the bipartite response regulators"/>
    <property type="match status" value="1"/>
</dbReference>
<dbReference type="EMBL" id="CP019454">
    <property type="protein sequence ID" value="AUW94143.1"/>
    <property type="molecule type" value="Genomic_DNA"/>
</dbReference>
<dbReference type="SMART" id="SM00421">
    <property type="entry name" value="HTH_LUXR"/>
    <property type="match status" value="1"/>
</dbReference>
<evidence type="ECO:0000256" key="4">
    <source>
        <dbReference type="SAM" id="Phobius"/>
    </source>
</evidence>
<evidence type="ECO:0000256" key="3">
    <source>
        <dbReference type="ARBA" id="ARBA00023163"/>
    </source>
</evidence>